<sequence length="107" mass="11838">AQVILKSLKPAKVKQDTTLQYQNNTRLNTGEAVRVKARSHVGNKGSAHVMIQGELYPVGTSVPAGKVTKGAPEHITEKKPRKEPEEPPLRSLGEMIDEMKKREEVKV</sequence>
<feature type="non-terminal residue" evidence="2">
    <location>
        <position position="1"/>
    </location>
</feature>
<feature type="region of interest" description="Disordered" evidence="1">
    <location>
        <begin position="60"/>
        <end position="107"/>
    </location>
</feature>
<evidence type="ECO:0000256" key="1">
    <source>
        <dbReference type="SAM" id="MobiDB-lite"/>
    </source>
</evidence>
<reference evidence="2" key="1">
    <citation type="journal article" date="2014" name="Front. Microbiol.">
        <title>High frequency of phylogenetically diverse reductive dehalogenase-homologous genes in deep subseafloor sedimentary metagenomes.</title>
        <authorList>
            <person name="Kawai M."/>
            <person name="Futagami T."/>
            <person name="Toyoda A."/>
            <person name="Takaki Y."/>
            <person name="Nishi S."/>
            <person name="Hori S."/>
            <person name="Arai W."/>
            <person name="Tsubouchi T."/>
            <person name="Morono Y."/>
            <person name="Uchiyama I."/>
            <person name="Ito T."/>
            <person name="Fujiyama A."/>
            <person name="Inagaki F."/>
            <person name="Takami H."/>
        </authorList>
    </citation>
    <scope>NUCLEOTIDE SEQUENCE</scope>
    <source>
        <strain evidence="2">Expedition CK06-06</strain>
    </source>
</reference>
<feature type="compositionally biased region" description="Basic and acidic residues" evidence="1">
    <location>
        <begin position="97"/>
        <end position="107"/>
    </location>
</feature>
<accession>X1J377</accession>
<evidence type="ECO:0000313" key="2">
    <source>
        <dbReference type="EMBL" id="GAH88432.1"/>
    </source>
</evidence>
<dbReference type="AlphaFoldDB" id="X1J377"/>
<dbReference type="EMBL" id="BARU01040151">
    <property type="protein sequence ID" value="GAH88432.1"/>
    <property type="molecule type" value="Genomic_DNA"/>
</dbReference>
<comment type="caution">
    <text evidence="2">The sequence shown here is derived from an EMBL/GenBank/DDBJ whole genome shotgun (WGS) entry which is preliminary data.</text>
</comment>
<proteinExistence type="predicted"/>
<feature type="compositionally biased region" description="Basic and acidic residues" evidence="1">
    <location>
        <begin position="71"/>
        <end position="88"/>
    </location>
</feature>
<name>X1J377_9ZZZZ</name>
<gene>
    <name evidence="2" type="ORF">S03H2_62120</name>
</gene>
<protein>
    <submittedName>
        <fullName evidence="2">Uncharacterized protein</fullName>
    </submittedName>
</protein>
<organism evidence="2">
    <name type="scientific">marine sediment metagenome</name>
    <dbReference type="NCBI Taxonomy" id="412755"/>
    <lineage>
        <taxon>unclassified sequences</taxon>
        <taxon>metagenomes</taxon>
        <taxon>ecological metagenomes</taxon>
    </lineage>
</organism>